<gene>
    <name evidence="1" type="ORF">AO498_02465</name>
</gene>
<dbReference type="PATRIC" id="fig|1727163.4.peg.516"/>
<dbReference type="KEGG" id="alm:AO498_02465"/>
<keyword evidence="2" id="KW-1185">Reference proteome</keyword>
<dbReference type="EMBL" id="CP012836">
    <property type="protein sequence ID" value="AMQ55245.1"/>
    <property type="molecule type" value="Genomic_DNA"/>
</dbReference>
<protein>
    <submittedName>
        <fullName evidence="1">Uncharacterized protein</fullName>
    </submittedName>
</protein>
<evidence type="ECO:0000313" key="2">
    <source>
        <dbReference type="Proteomes" id="UP000073816"/>
    </source>
</evidence>
<dbReference type="STRING" id="1727163.AO498_02465"/>
<dbReference type="Proteomes" id="UP000073816">
    <property type="component" value="Chromosome"/>
</dbReference>
<evidence type="ECO:0000313" key="1">
    <source>
        <dbReference type="EMBL" id="AMQ55245.1"/>
    </source>
</evidence>
<organism evidence="1 2">
    <name type="scientific">Algoriphagus sanaruensis</name>
    <dbReference type="NCBI Taxonomy" id="1727163"/>
    <lineage>
        <taxon>Bacteria</taxon>
        <taxon>Pseudomonadati</taxon>
        <taxon>Bacteroidota</taxon>
        <taxon>Cytophagia</taxon>
        <taxon>Cytophagales</taxon>
        <taxon>Cyclobacteriaceae</taxon>
        <taxon>Algoriphagus</taxon>
    </lineage>
</organism>
<accession>A0A142EJE0</accession>
<reference evidence="2" key="1">
    <citation type="submission" date="2015-09" db="EMBL/GenBank/DDBJ databases">
        <title>Complete sequence of Algoriphagus sp. M8-2.</title>
        <authorList>
            <person name="Shintani M."/>
        </authorList>
    </citation>
    <scope>NUCLEOTIDE SEQUENCE [LARGE SCALE GENOMIC DNA]</scope>
    <source>
        <strain evidence="2">M8-2</strain>
    </source>
</reference>
<name>A0A142EJE0_9BACT</name>
<proteinExistence type="predicted"/>
<dbReference type="AlphaFoldDB" id="A0A142EJE0"/>
<reference evidence="1 2" key="2">
    <citation type="journal article" date="2016" name="Genome Announc.">
        <title>Complete Genome Sequence of Algoriphagus sp. Strain M8-2, Isolated from a Brackish Lake.</title>
        <authorList>
            <person name="Muraguchi Y."/>
            <person name="Kushimoto K."/>
            <person name="Ohtsubo Y."/>
            <person name="Suzuki T."/>
            <person name="Dohra H."/>
            <person name="Kimbara K."/>
            <person name="Shintani M."/>
        </authorList>
    </citation>
    <scope>NUCLEOTIDE SEQUENCE [LARGE SCALE GENOMIC DNA]</scope>
    <source>
        <strain evidence="1 2">M8-2</strain>
    </source>
</reference>
<sequence>MKEFLGYLKKFWWLFVISILIDFFWLEAYVYPTLTFDLSVGLDPIVWIRVFLKQIPFMIGFYFVFFRPNREKLFKKENTNPKN</sequence>